<evidence type="ECO:0000313" key="8">
    <source>
        <dbReference type="Proteomes" id="UP000694540"/>
    </source>
</evidence>
<dbReference type="AlphaFoldDB" id="A0A8C3VE33"/>
<dbReference type="GO" id="GO:1990904">
    <property type="term" value="C:ribonucleoprotein complex"/>
    <property type="evidence" value="ECO:0007669"/>
    <property type="project" value="UniProtKB-KW"/>
</dbReference>
<accession>A0A8C3VE33</accession>
<reference evidence="7" key="2">
    <citation type="submission" date="2025-09" db="UniProtKB">
        <authorList>
            <consortium name="Ensembl"/>
        </authorList>
    </citation>
    <scope>IDENTIFICATION</scope>
</reference>
<evidence type="ECO:0000259" key="6">
    <source>
        <dbReference type="Pfam" id="PF01248"/>
    </source>
</evidence>
<dbReference type="SUPFAM" id="SSF55315">
    <property type="entry name" value="L30e-like"/>
    <property type="match status" value="1"/>
</dbReference>
<evidence type="ECO:0000313" key="7">
    <source>
        <dbReference type="Ensembl" id="ENSCWAP00000000506.1"/>
    </source>
</evidence>
<comment type="similarity">
    <text evidence="1">Belongs to the eukaryotic ribosomal protein eL30 family.</text>
</comment>
<evidence type="ECO:0000256" key="1">
    <source>
        <dbReference type="ARBA" id="ARBA00007326"/>
    </source>
</evidence>
<keyword evidence="2" id="KW-0689">Ribosomal protein</keyword>
<dbReference type="InterPro" id="IPR029064">
    <property type="entry name" value="Ribosomal_eL30-like_sf"/>
</dbReference>
<dbReference type="Proteomes" id="UP000694540">
    <property type="component" value="Unplaced"/>
</dbReference>
<feature type="domain" description="Ribosomal protein eL8/eL30/eS12/Gadd45" evidence="6">
    <location>
        <begin position="15"/>
        <end position="104"/>
    </location>
</feature>
<evidence type="ECO:0000256" key="2">
    <source>
        <dbReference type="ARBA" id="ARBA00022980"/>
    </source>
</evidence>
<keyword evidence="8" id="KW-1185">Reference proteome</keyword>
<dbReference type="GO" id="GO:0005840">
    <property type="term" value="C:ribosome"/>
    <property type="evidence" value="ECO:0007669"/>
    <property type="project" value="UniProtKB-KW"/>
</dbReference>
<protein>
    <recommendedName>
        <fullName evidence="4">Large ribosomal subunit protein eL30</fullName>
    </recommendedName>
    <alternativeName>
        <fullName evidence="5">60S ribosomal protein L30</fullName>
    </alternativeName>
</protein>
<organism evidence="7 8">
    <name type="scientific">Catagonus wagneri</name>
    <name type="common">Chacoan peccary</name>
    <dbReference type="NCBI Taxonomy" id="51154"/>
    <lineage>
        <taxon>Eukaryota</taxon>
        <taxon>Metazoa</taxon>
        <taxon>Chordata</taxon>
        <taxon>Craniata</taxon>
        <taxon>Vertebrata</taxon>
        <taxon>Euteleostomi</taxon>
        <taxon>Mammalia</taxon>
        <taxon>Eutheria</taxon>
        <taxon>Laurasiatheria</taxon>
        <taxon>Artiodactyla</taxon>
        <taxon>Suina</taxon>
        <taxon>Tayassuidae</taxon>
        <taxon>Catagonus</taxon>
    </lineage>
</organism>
<dbReference type="Pfam" id="PF01248">
    <property type="entry name" value="Ribosomal_L7Ae"/>
    <property type="match status" value="1"/>
</dbReference>
<dbReference type="Gene3D" id="3.30.1330.30">
    <property type="match status" value="1"/>
</dbReference>
<sequence length="114" mass="13143">SILTKGTQQTLELQINPRFQLLMKSGKYMLRHMQVLKMMRQGKVKLVILTNNCSALRKSERQYYAMLAKSGIQSRNNAELGIAYRKYHKICKTAITDSGDSDIIRYMPKQTGEK</sequence>
<evidence type="ECO:0000256" key="4">
    <source>
        <dbReference type="ARBA" id="ARBA00035231"/>
    </source>
</evidence>
<reference evidence="7" key="1">
    <citation type="submission" date="2025-08" db="UniProtKB">
        <authorList>
            <consortium name="Ensembl"/>
        </authorList>
    </citation>
    <scope>IDENTIFICATION</scope>
</reference>
<dbReference type="GeneTree" id="ENSGT00390000012138"/>
<dbReference type="PANTHER" id="PTHR11449">
    <property type="entry name" value="RIBOSOMAL PROTEIN L30"/>
    <property type="match status" value="1"/>
</dbReference>
<proteinExistence type="inferred from homology"/>
<evidence type="ECO:0000256" key="5">
    <source>
        <dbReference type="ARBA" id="ARBA00035336"/>
    </source>
</evidence>
<name>A0A8C3VE33_9CETA</name>
<dbReference type="GO" id="GO:0003723">
    <property type="term" value="F:RNA binding"/>
    <property type="evidence" value="ECO:0007669"/>
    <property type="project" value="InterPro"/>
</dbReference>
<dbReference type="InterPro" id="IPR039109">
    <property type="entry name" value="Ribosomal_eL30-like"/>
</dbReference>
<keyword evidence="3" id="KW-0687">Ribonucleoprotein</keyword>
<dbReference type="Ensembl" id="ENSCWAT00000000576.1">
    <property type="protein sequence ID" value="ENSCWAP00000000506.1"/>
    <property type="gene ID" value="ENSCWAG00000000463.1"/>
</dbReference>
<dbReference type="InterPro" id="IPR004038">
    <property type="entry name" value="Ribosomal_eL8/eL30/eS12/Gad45"/>
</dbReference>
<evidence type="ECO:0000256" key="3">
    <source>
        <dbReference type="ARBA" id="ARBA00023274"/>
    </source>
</evidence>
<dbReference type="FunFam" id="3.30.1330.30:FF:000001">
    <property type="entry name" value="60S ribosomal protein L30"/>
    <property type="match status" value="1"/>
</dbReference>